<dbReference type="KEGG" id="tet:TTHERM_000850631"/>
<reference evidence="3" key="1">
    <citation type="journal article" date="2006" name="PLoS Biol.">
        <title>Macronuclear genome sequence of the ciliate Tetrahymena thermophila, a model eukaryote.</title>
        <authorList>
            <person name="Eisen J.A."/>
            <person name="Coyne R.S."/>
            <person name="Wu M."/>
            <person name="Wu D."/>
            <person name="Thiagarajan M."/>
            <person name="Wortman J.R."/>
            <person name="Badger J.H."/>
            <person name="Ren Q."/>
            <person name="Amedeo P."/>
            <person name="Jones K.M."/>
            <person name="Tallon L.J."/>
            <person name="Delcher A.L."/>
            <person name="Salzberg S.L."/>
            <person name="Silva J.C."/>
            <person name="Haas B.J."/>
            <person name="Majoros W.H."/>
            <person name="Farzad M."/>
            <person name="Carlton J.M."/>
            <person name="Smith R.K. Jr."/>
            <person name="Garg J."/>
            <person name="Pearlman R.E."/>
            <person name="Karrer K.M."/>
            <person name="Sun L."/>
            <person name="Manning G."/>
            <person name="Elde N.C."/>
            <person name="Turkewitz A.P."/>
            <person name="Asai D.J."/>
            <person name="Wilkes D.E."/>
            <person name="Wang Y."/>
            <person name="Cai H."/>
            <person name="Collins K."/>
            <person name="Stewart B.A."/>
            <person name="Lee S.R."/>
            <person name="Wilamowska K."/>
            <person name="Weinberg Z."/>
            <person name="Ruzzo W.L."/>
            <person name="Wloga D."/>
            <person name="Gaertig J."/>
            <person name="Frankel J."/>
            <person name="Tsao C.-C."/>
            <person name="Gorovsky M.A."/>
            <person name="Keeling P.J."/>
            <person name="Waller R.F."/>
            <person name="Patron N.J."/>
            <person name="Cherry J.M."/>
            <person name="Stover N.A."/>
            <person name="Krieger C.J."/>
            <person name="del Toro C."/>
            <person name="Ryder H.F."/>
            <person name="Williamson S.C."/>
            <person name="Barbeau R.A."/>
            <person name="Hamilton E.P."/>
            <person name="Orias E."/>
        </authorList>
    </citation>
    <scope>NUCLEOTIDE SEQUENCE [LARGE SCALE GENOMIC DNA]</scope>
    <source>
        <strain evidence="3">SB210</strain>
    </source>
</reference>
<protein>
    <submittedName>
        <fullName evidence="2">Transmembrane protein, putative</fullName>
    </submittedName>
</protein>
<dbReference type="EMBL" id="GG662645">
    <property type="protein sequence ID" value="EWS73587.1"/>
    <property type="molecule type" value="Genomic_DNA"/>
</dbReference>
<keyword evidence="1" id="KW-1133">Transmembrane helix</keyword>
<dbReference type="InterPro" id="IPR036322">
    <property type="entry name" value="WD40_repeat_dom_sf"/>
</dbReference>
<keyword evidence="1 2" id="KW-0812">Transmembrane</keyword>
<evidence type="ECO:0000313" key="3">
    <source>
        <dbReference type="Proteomes" id="UP000009168"/>
    </source>
</evidence>
<dbReference type="RefSeq" id="XP_012653883.1">
    <property type="nucleotide sequence ID" value="XM_012798429.1"/>
</dbReference>
<keyword evidence="1" id="KW-0472">Membrane</keyword>
<proteinExistence type="predicted"/>
<accession>W7X8B0</accession>
<dbReference type="InParanoid" id="W7X8B0"/>
<dbReference type="GeneID" id="24440915"/>
<organism evidence="2 3">
    <name type="scientific">Tetrahymena thermophila (strain SB210)</name>
    <dbReference type="NCBI Taxonomy" id="312017"/>
    <lineage>
        <taxon>Eukaryota</taxon>
        <taxon>Sar</taxon>
        <taxon>Alveolata</taxon>
        <taxon>Ciliophora</taxon>
        <taxon>Intramacronucleata</taxon>
        <taxon>Oligohymenophorea</taxon>
        <taxon>Hymenostomatida</taxon>
        <taxon>Tetrahymenina</taxon>
        <taxon>Tetrahymenidae</taxon>
        <taxon>Tetrahymena</taxon>
    </lineage>
</organism>
<keyword evidence="3" id="KW-1185">Reference proteome</keyword>
<sequence>MIQFIIIIFLFLRFLSFNSSVMSFKIMQMRILNLIEKQNKYKMVSICLIILFLLATSLKQTIQNFFIKQIIYESVEIMFIPKITLHACNGKDINYFMTFMFCAMCYSLIVTSPINWIFSSIMILEFFLPKILPLHVIKQNESKELKMKILNENKILLISQMRTLQIYCTYKNSFEQKISIFPYYVRKIKYFANKDLLILICDDQRFKISLLYLTVKHLKILKIQDINDINYQSRIKVLNENHLVYSYQDSIYNYNLRNSQSQRLFQCSKIIFYKIYNNDNIIVLSQKGKPYSPIDIHFLGSKYCFCTSQFKDKLLNHLIVDKHSLQNLLIQHQKKNMAFKLQQNPENDKFLVLCFQKITQIINLNDINDIISLKNGKSCSVIKNITNQLIIYKMSNYYYFYSEKLNFQKYYHFFNFAQIKSIKHPNKTINSQVYGIIKDYKSYRFVKLQLYNV</sequence>
<evidence type="ECO:0000256" key="1">
    <source>
        <dbReference type="SAM" id="Phobius"/>
    </source>
</evidence>
<dbReference type="Proteomes" id="UP000009168">
    <property type="component" value="Unassembled WGS sequence"/>
</dbReference>
<name>W7X8B0_TETTS</name>
<dbReference type="SUPFAM" id="SSF50978">
    <property type="entry name" value="WD40 repeat-like"/>
    <property type="match status" value="1"/>
</dbReference>
<evidence type="ECO:0000313" key="2">
    <source>
        <dbReference type="EMBL" id="EWS73587.1"/>
    </source>
</evidence>
<feature type="transmembrane region" description="Helical" evidence="1">
    <location>
        <begin position="93"/>
        <end position="110"/>
    </location>
</feature>
<gene>
    <name evidence="2" type="ORF">TTHERM_000850631</name>
</gene>
<dbReference type="AlphaFoldDB" id="W7X8B0"/>